<evidence type="ECO:0000256" key="10">
    <source>
        <dbReference type="SAM" id="Phobius"/>
    </source>
</evidence>
<evidence type="ECO:0000313" key="12">
    <source>
        <dbReference type="Proteomes" id="UP000007151"/>
    </source>
</evidence>
<keyword evidence="5" id="KW-0552">Olfaction</keyword>
<feature type="transmembrane region" description="Helical" evidence="10">
    <location>
        <begin position="489"/>
        <end position="511"/>
    </location>
</feature>
<dbReference type="InParanoid" id="A0A212FC17"/>
<evidence type="ECO:0000256" key="8">
    <source>
        <dbReference type="ARBA" id="ARBA00023170"/>
    </source>
</evidence>
<comment type="caution">
    <text evidence="11">The sequence shown here is derived from an EMBL/GenBank/DDBJ whole genome shotgun (WGS) entry which is preliminary data.</text>
</comment>
<feature type="transmembrane region" description="Helical" evidence="10">
    <location>
        <begin position="46"/>
        <end position="68"/>
    </location>
</feature>
<keyword evidence="8 11" id="KW-0675">Receptor</keyword>
<dbReference type="PANTHER" id="PTHR21137">
    <property type="entry name" value="ODORANT RECEPTOR"/>
    <property type="match status" value="1"/>
</dbReference>
<feature type="transmembrane region" description="Helical" evidence="10">
    <location>
        <begin position="390"/>
        <end position="420"/>
    </location>
</feature>
<evidence type="ECO:0000256" key="9">
    <source>
        <dbReference type="ARBA" id="ARBA00023224"/>
    </source>
</evidence>
<dbReference type="GO" id="GO:0005549">
    <property type="term" value="F:odorant binding"/>
    <property type="evidence" value="ECO:0007669"/>
    <property type="project" value="InterPro"/>
</dbReference>
<feature type="transmembrane region" description="Helical" evidence="10">
    <location>
        <begin position="18"/>
        <end position="34"/>
    </location>
</feature>
<keyword evidence="2" id="KW-1003">Cell membrane</keyword>
<dbReference type="GO" id="GO:0005886">
    <property type="term" value="C:plasma membrane"/>
    <property type="evidence" value="ECO:0007669"/>
    <property type="project" value="UniProtKB-SubCell"/>
</dbReference>
<dbReference type="PANTHER" id="PTHR21137:SF35">
    <property type="entry name" value="ODORANT RECEPTOR 19A-RELATED"/>
    <property type="match status" value="1"/>
</dbReference>
<proteinExistence type="predicted"/>
<evidence type="ECO:0000256" key="3">
    <source>
        <dbReference type="ARBA" id="ARBA00022606"/>
    </source>
</evidence>
<name>A0A212FC17_DANPL</name>
<organism evidence="11 12">
    <name type="scientific">Danaus plexippus plexippus</name>
    <dbReference type="NCBI Taxonomy" id="278856"/>
    <lineage>
        <taxon>Eukaryota</taxon>
        <taxon>Metazoa</taxon>
        <taxon>Ecdysozoa</taxon>
        <taxon>Arthropoda</taxon>
        <taxon>Hexapoda</taxon>
        <taxon>Insecta</taxon>
        <taxon>Pterygota</taxon>
        <taxon>Neoptera</taxon>
        <taxon>Endopterygota</taxon>
        <taxon>Lepidoptera</taxon>
        <taxon>Glossata</taxon>
        <taxon>Ditrysia</taxon>
        <taxon>Papilionoidea</taxon>
        <taxon>Nymphalidae</taxon>
        <taxon>Danainae</taxon>
        <taxon>Danaini</taxon>
        <taxon>Danaina</taxon>
        <taxon>Danaus</taxon>
        <taxon>Danaus</taxon>
    </lineage>
</organism>
<dbReference type="KEGG" id="dpl:KGM_205306"/>
<dbReference type="InterPro" id="IPR004117">
    <property type="entry name" value="7tm6_olfct_rcpt"/>
</dbReference>
<reference evidence="11 12" key="1">
    <citation type="journal article" date="2011" name="Cell">
        <title>The monarch butterfly genome yields insights into long-distance migration.</title>
        <authorList>
            <person name="Zhan S."/>
            <person name="Merlin C."/>
            <person name="Boore J.L."/>
            <person name="Reppert S.M."/>
        </authorList>
    </citation>
    <scope>NUCLEOTIDE SEQUENCE [LARGE SCALE GENOMIC DNA]</scope>
    <source>
        <strain evidence="11">F-2</strain>
    </source>
</reference>
<feature type="transmembrane region" description="Helical" evidence="10">
    <location>
        <begin position="190"/>
        <end position="220"/>
    </location>
</feature>
<evidence type="ECO:0000256" key="7">
    <source>
        <dbReference type="ARBA" id="ARBA00023136"/>
    </source>
</evidence>
<feature type="transmembrane region" description="Helical" evidence="10">
    <location>
        <begin position="287"/>
        <end position="310"/>
    </location>
</feature>
<feature type="transmembrane region" description="Helical" evidence="10">
    <location>
        <begin position="144"/>
        <end position="164"/>
    </location>
</feature>
<feature type="transmembrane region" description="Helical" evidence="10">
    <location>
        <begin position="80"/>
        <end position="100"/>
    </location>
</feature>
<keyword evidence="7 10" id="KW-0472">Membrane</keyword>
<keyword evidence="9" id="KW-0807">Transducer</keyword>
<feature type="transmembrane region" description="Helical" evidence="10">
    <location>
        <begin position="562"/>
        <end position="583"/>
    </location>
</feature>
<protein>
    <submittedName>
        <fullName evidence="11">Olfactory receptor 35</fullName>
    </submittedName>
</protein>
<evidence type="ECO:0000256" key="2">
    <source>
        <dbReference type="ARBA" id="ARBA00022475"/>
    </source>
</evidence>
<dbReference type="AlphaFoldDB" id="A0A212FC17"/>
<dbReference type="EMBL" id="AGBW02009241">
    <property type="protein sequence ID" value="OWR51275.1"/>
    <property type="molecule type" value="Genomic_DNA"/>
</dbReference>
<gene>
    <name evidence="11" type="ORF">KGM_205306</name>
</gene>
<evidence type="ECO:0000256" key="1">
    <source>
        <dbReference type="ARBA" id="ARBA00004651"/>
    </source>
</evidence>
<sequence>MVKLLGKFGLDYCDMPTLLYNISVLLRILTVKICRRYNEPISWTIYIVFIISAICYVYVYMFSVYWYILFRYPDTGDLLTVIVEVSLSTCSLNCILKLIFIKINVTSMMNLVDEYLYSNEFMVKNTRFEKRFLKNLKIVKKRAIFIWIFLFANGTMYNIIPLMMPGRHFSEDMYVIYGLEPMFESPNFEIASIMMAVGVYFAVASAVHIMLFMIVIVGCIEAQMTALSEELADIWEDSEKFYNTSKVFIKYIQEDEARNKFLEIRLKDVVKFQIINMDLRNKIEKELSFIFVVDFVIMIIAIVTELVGGLENTFGQIPFTVSQVVVACLTGQKLIDSSEVFSEAVYCCKWENFNVSNRKTILLMLQCSQQTLMLSAGGLEPMYESSNYEIAMMLFMASSYFSLFIITYVSLLMIVIVGFVESQMLALSEELENLWDDSEAFYNDYKFDEESERKENVIRNLFIKMRLSDIVKFHIMNINLRKEIKDKMLFIFFNDFIFMAFAMVAELVGGLQNTAVQIPFTFGMVCFDCYVGQRLLDAAATFEEAVYSCQWGNFNVSNRKTVFLMLLCSGRAMTLSAGGMSVLDYSFLMAVLRSTYSAYTTLKSTE</sequence>
<evidence type="ECO:0000256" key="6">
    <source>
        <dbReference type="ARBA" id="ARBA00022989"/>
    </source>
</evidence>
<keyword evidence="12" id="KW-1185">Reference proteome</keyword>
<dbReference type="Proteomes" id="UP000007151">
    <property type="component" value="Unassembled WGS sequence"/>
</dbReference>
<keyword evidence="4 10" id="KW-0812">Transmembrane</keyword>
<dbReference type="GO" id="GO:0004984">
    <property type="term" value="F:olfactory receptor activity"/>
    <property type="evidence" value="ECO:0007669"/>
    <property type="project" value="InterPro"/>
</dbReference>
<comment type="subcellular location">
    <subcellularLocation>
        <location evidence="1">Cell membrane</location>
        <topology evidence="1">Multi-pass membrane protein</topology>
    </subcellularLocation>
</comment>
<keyword evidence="6 10" id="KW-1133">Transmembrane helix</keyword>
<dbReference type="Pfam" id="PF02949">
    <property type="entry name" value="7tm_6"/>
    <property type="match status" value="2"/>
</dbReference>
<keyword evidence="3" id="KW-0716">Sensory transduction</keyword>
<evidence type="ECO:0000256" key="4">
    <source>
        <dbReference type="ARBA" id="ARBA00022692"/>
    </source>
</evidence>
<accession>A0A212FC17</accession>
<dbReference type="GO" id="GO:0007165">
    <property type="term" value="P:signal transduction"/>
    <property type="evidence" value="ECO:0007669"/>
    <property type="project" value="UniProtKB-KW"/>
</dbReference>
<evidence type="ECO:0000313" key="11">
    <source>
        <dbReference type="EMBL" id="OWR51275.1"/>
    </source>
</evidence>
<evidence type="ECO:0000256" key="5">
    <source>
        <dbReference type="ARBA" id="ARBA00022725"/>
    </source>
</evidence>